<feature type="transmembrane region" description="Helical" evidence="5">
    <location>
        <begin position="7"/>
        <end position="28"/>
    </location>
</feature>
<evidence type="ECO:0000256" key="3">
    <source>
        <dbReference type="ARBA" id="ARBA00022989"/>
    </source>
</evidence>
<evidence type="ECO:0000313" key="7">
    <source>
        <dbReference type="EMBL" id="ANO50287.1"/>
    </source>
</evidence>
<organism evidence="7 8">
    <name type="scientific">Woeseia oceani</name>
    <dbReference type="NCBI Taxonomy" id="1548547"/>
    <lineage>
        <taxon>Bacteria</taxon>
        <taxon>Pseudomonadati</taxon>
        <taxon>Pseudomonadota</taxon>
        <taxon>Gammaproteobacteria</taxon>
        <taxon>Woeseiales</taxon>
        <taxon>Woeseiaceae</taxon>
        <taxon>Woeseia</taxon>
    </lineage>
</organism>
<dbReference type="Proteomes" id="UP000092695">
    <property type="component" value="Chromosome"/>
</dbReference>
<keyword evidence="8" id="KW-1185">Reference proteome</keyword>
<evidence type="ECO:0000256" key="1">
    <source>
        <dbReference type="ARBA" id="ARBA00004167"/>
    </source>
</evidence>
<evidence type="ECO:0000313" key="8">
    <source>
        <dbReference type="Proteomes" id="UP000092695"/>
    </source>
</evidence>
<feature type="domain" description="Translocation and assembly module TamB C-terminal" evidence="6">
    <location>
        <begin position="991"/>
        <end position="1225"/>
    </location>
</feature>
<evidence type="ECO:0000256" key="4">
    <source>
        <dbReference type="ARBA" id="ARBA00023136"/>
    </source>
</evidence>
<dbReference type="GO" id="GO:0009306">
    <property type="term" value="P:protein secretion"/>
    <property type="evidence" value="ECO:0007669"/>
    <property type="project" value="InterPro"/>
</dbReference>
<sequence length="1290" mass="137279">MIRRGARYLLILLVGTVLVTGAAMLWLLRTESGASWLWSRASAALPEQLSAGSLRGTVSGGLHFERLSFQQPGTAIVIGQLTLAVTPDLFPLGVTVEKLQASDVTVQLSPTEADPAPAKAPAASVRQILAAMRLPLPVSVRQLTVSNVDLVLEDASELHLDRLQLVARLYNELLIEQLSVAAPLAGANASGALGLAEPFPLQLSLAASTELEVGTASKEPVALALQLDGNLNRMTLDLSSVTHEIVVNGTISDVDNQPRFDLLAAAKRLQWPLNGEQAVVSLHELTTTLTGGMQDYGIEIEVALATESTGPVNATGTLRGDLAELQVEQLNLHSADVDATVNGTVRWADQFSAAAKIDLQRLEPRRWIQDWPEQQRLTGSAEAGLSGARLDVASLQLQQADGPAAVRAEGVLDLDGGIVDMNLEWSELQWPLAPSVADLASRRAELTVRGTPENWTLAGDIAVSGRDIPEGSFALAGNGTREGLALVIDDSQVLGGHVTGELAYSWVGANEFSARLDARSLQTTAFMPDYPGQISSRFAASGQVTPFALDLQIEALSGALRSQAFSASGRVHVDGDQVSTDQLRVQSGDSSLLLNGDWQAAEGLQFVIEVESLADFMPEAAGSLRGEGNLRASTELPLLSIELVGEDLRWQQFLVEKLEARNVVGEGGMPLGVTVSAQNIARGEQLLESASIELHGLPQEHQMSAGVVAADFQASLALHGGLDDWRKLGSAGWSGMLDELTLQRENESAVSLRQPAELELAASQVRLSESCIDVETGGGVCLNGDWAAGGSYQFAFELESLPLDLLRAATGSDLEFTQTLNGNVKLVNSANGLVSGTGRVDVTPGLIRNQFDERLTLRTRAGFAAFELDDGQLLAGEISLPFSDAAEINGEFRVLDVGRGQQSPVEGRLTASIRDIGVGARIFPIVDEAKGLLDADIRVGGSLEAPEFSGGLTLRDGRVVYDPLGLRLEDIQVTSEIRPGNRIELQTTFRAGEGRGTLSSSADYLQGRSAGLELSLAGTNLTFVNLEDLSVTINPDVQLGLRNNDLSINGRITVPAARLASVNLINTGVSESDDVVYVGEQLPPEAVVAENESPLNFTGAVEFELGDNVIIDLDVAEARLRGKTRFEWRGPALPMASGGFDIAGKFEAYGQLLEISEGTVRFPNVPASNPELRVRAEREIFGNSQIRRAGVLVTGTAQRPKLEVYTTPATSEDRALTLLATGSDFNYEQGVGAVDVGTYIAPRLYASYGIGLFDKENVISVRYDLASGFGIKATSGKRAAGVDISYTIER</sequence>
<name>A0A193LCQ9_9GAMM</name>
<dbReference type="GO" id="GO:0005886">
    <property type="term" value="C:plasma membrane"/>
    <property type="evidence" value="ECO:0007669"/>
    <property type="project" value="InterPro"/>
</dbReference>
<keyword evidence="3 5" id="KW-1133">Transmembrane helix</keyword>
<evidence type="ECO:0000256" key="5">
    <source>
        <dbReference type="SAM" id="Phobius"/>
    </source>
</evidence>
<evidence type="ECO:0000259" key="6">
    <source>
        <dbReference type="Pfam" id="PF04357"/>
    </source>
</evidence>
<dbReference type="PANTHER" id="PTHR36985">
    <property type="entry name" value="TRANSLOCATION AND ASSEMBLY MODULE SUBUNIT TAMB"/>
    <property type="match status" value="1"/>
</dbReference>
<accession>A0A193LCQ9</accession>
<protein>
    <recommendedName>
        <fullName evidence="6">Translocation and assembly module TamB C-terminal domain-containing protein</fullName>
    </recommendedName>
</protein>
<gene>
    <name evidence="7" type="ORF">BA177_02790</name>
</gene>
<keyword evidence="2 5" id="KW-0812">Transmembrane</keyword>
<reference evidence="7 8" key="1">
    <citation type="submission" date="2016-06" db="EMBL/GenBank/DDBJ databases">
        <title>Complete genome sequence of a deep-branching marine Gamma Proteobacterium Woeseia oceani type strain XK5.</title>
        <authorList>
            <person name="Mu D."/>
            <person name="Du Z."/>
        </authorList>
    </citation>
    <scope>NUCLEOTIDE SEQUENCE [LARGE SCALE GENOMIC DNA]</scope>
    <source>
        <strain evidence="7 8">XK5</strain>
    </source>
</reference>
<dbReference type="InterPro" id="IPR007452">
    <property type="entry name" value="TamB_C"/>
</dbReference>
<feature type="domain" description="Translocation and assembly module TamB C-terminal" evidence="6">
    <location>
        <begin position="1229"/>
        <end position="1289"/>
    </location>
</feature>
<keyword evidence="4 5" id="KW-0472">Membrane</keyword>
<dbReference type="KEGG" id="woc:BA177_02790"/>
<dbReference type="Pfam" id="PF04357">
    <property type="entry name" value="TamB"/>
    <property type="match status" value="2"/>
</dbReference>
<dbReference type="PANTHER" id="PTHR36985:SF1">
    <property type="entry name" value="TRANSLOCATION AND ASSEMBLY MODULE SUBUNIT TAMB"/>
    <property type="match status" value="1"/>
</dbReference>
<dbReference type="EMBL" id="CP016268">
    <property type="protein sequence ID" value="ANO50287.1"/>
    <property type="molecule type" value="Genomic_DNA"/>
</dbReference>
<proteinExistence type="predicted"/>
<dbReference type="RefSeq" id="WP_068612574.1">
    <property type="nucleotide sequence ID" value="NZ_CP016268.1"/>
</dbReference>
<dbReference type="STRING" id="1548547.BA177_02790"/>
<evidence type="ECO:0000256" key="2">
    <source>
        <dbReference type="ARBA" id="ARBA00022692"/>
    </source>
</evidence>
<dbReference type="GO" id="GO:0097347">
    <property type="term" value="C:TAM protein secretion complex"/>
    <property type="evidence" value="ECO:0007669"/>
    <property type="project" value="TreeGrafter"/>
</dbReference>
<comment type="subcellular location">
    <subcellularLocation>
        <location evidence="1">Membrane</location>
        <topology evidence="1">Single-pass membrane protein</topology>
    </subcellularLocation>
</comment>